<dbReference type="EMBL" id="JACHIF010000012">
    <property type="protein sequence ID" value="MBB5040279.1"/>
    <property type="molecule type" value="Genomic_DNA"/>
</dbReference>
<dbReference type="Pfam" id="PF22014">
    <property type="entry name" value="DUF6932"/>
    <property type="match status" value="1"/>
</dbReference>
<gene>
    <name evidence="1" type="ORF">HNQ64_004560</name>
</gene>
<organism evidence="1 2">
    <name type="scientific">Prosthecobacter dejongeii</name>
    <dbReference type="NCBI Taxonomy" id="48465"/>
    <lineage>
        <taxon>Bacteria</taxon>
        <taxon>Pseudomonadati</taxon>
        <taxon>Verrucomicrobiota</taxon>
        <taxon>Verrucomicrobiia</taxon>
        <taxon>Verrucomicrobiales</taxon>
        <taxon>Verrucomicrobiaceae</taxon>
        <taxon>Prosthecobacter</taxon>
    </lineage>
</organism>
<dbReference type="RefSeq" id="WP_184212821.1">
    <property type="nucleotide sequence ID" value="NZ_JACHIF010000012.1"/>
</dbReference>
<keyword evidence="2" id="KW-1185">Reference proteome</keyword>
<proteinExistence type="predicted"/>
<dbReference type="AlphaFoldDB" id="A0A7W8DRU9"/>
<reference evidence="1 2" key="1">
    <citation type="submission" date="2020-08" db="EMBL/GenBank/DDBJ databases">
        <title>Genomic Encyclopedia of Type Strains, Phase IV (KMG-IV): sequencing the most valuable type-strain genomes for metagenomic binning, comparative biology and taxonomic classification.</title>
        <authorList>
            <person name="Goeker M."/>
        </authorList>
    </citation>
    <scope>NUCLEOTIDE SEQUENCE [LARGE SCALE GENOMIC DNA]</scope>
    <source>
        <strain evidence="1 2">DSM 12251</strain>
    </source>
</reference>
<evidence type="ECO:0000313" key="1">
    <source>
        <dbReference type="EMBL" id="MBB5040279.1"/>
    </source>
</evidence>
<evidence type="ECO:0000313" key="2">
    <source>
        <dbReference type="Proteomes" id="UP000534294"/>
    </source>
</evidence>
<name>A0A7W8DRU9_9BACT</name>
<dbReference type="InterPro" id="IPR053860">
    <property type="entry name" value="DUF6932"/>
</dbReference>
<comment type="caution">
    <text evidence="1">The sequence shown here is derived from an EMBL/GenBank/DDBJ whole genome shotgun (WGS) entry which is preliminary data.</text>
</comment>
<protein>
    <submittedName>
        <fullName evidence="1">Uncharacterized protein</fullName>
    </submittedName>
</protein>
<accession>A0A7W8DRU9</accession>
<dbReference type="Proteomes" id="UP000534294">
    <property type="component" value="Unassembled WGS sequence"/>
</dbReference>
<sequence>MPIPAFDHNGVIPPHLGDPTVALDVSPYPCTTVDLVKRFATSTDRCAILNGLLQFRNRLRQEGLINAFQWLDGSFLEDIEAIQKRPPRDLDVVTFYWGYDRAFQQKLFGSFPEAYKPVLAKASFKLDHYSVDAGYHPKVTVEQTRYWSQLFSHNRTGVWKGMLKLEVDTALDDAAALTLLKGIHP</sequence>